<dbReference type="GeneID" id="20227942"/>
<dbReference type="RefSeq" id="XP_009033664.1">
    <property type="nucleotide sequence ID" value="XM_009035416.1"/>
</dbReference>
<keyword evidence="3" id="KW-1185">Reference proteome</keyword>
<feature type="signal peptide" evidence="1">
    <location>
        <begin position="1"/>
        <end position="16"/>
    </location>
</feature>
<dbReference type="AlphaFoldDB" id="F0Y0V3"/>
<dbReference type="Proteomes" id="UP000002729">
    <property type="component" value="Unassembled WGS sequence"/>
</dbReference>
<sequence>MRRFVAVLAAAAAATGLECPGADVADVAARVEKLGANASTAAVERVLEAAVAASAHARAHRRVALVKTHKTASGTLQALVARVALRLGLRPAAAAWPGKFWREGMCPEALRKALRGRRADVALRHVFPIKDWWTKKRAPCGERGPWVDGFFRLCRELMGNDV</sequence>
<gene>
    <name evidence="2" type="ORF">AURANDRAFT_70831</name>
</gene>
<name>F0Y0V3_AURAN</name>
<evidence type="ECO:0000313" key="3">
    <source>
        <dbReference type="Proteomes" id="UP000002729"/>
    </source>
</evidence>
<dbReference type="InParanoid" id="F0Y0V3"/>
<feature type="chain" id="PRO_5003262608" description="RxLR effector protein" evidence="1">
    <location>
        <begin position="17"/>
        <end position="162"/>
    </location>
</feature>
<evidence type="ECO:0008006" key="4">
    <source>
        <dbReference type="Google" id="ProtNLM"/>
    </source>
</evidence>
<keyword evidence="1" id="KW-0732">Signal</keyword>
<proteinExistence type="predicted"/>
<dbReference type="EMBL" id="GL833122">
    <property type="protein sequence ID" value="EGB11279.1"/>
    <property type="molecule type" value="Genomic_DNA"/>
</dbReference>
<protein>
    <recommendedName>
        <fullName evidence="4">RxLR effector protein</fullName>
    </recommendedName>
</protein>
<dbReference type="KEGG" id="aaf:AURANDRAFT_70831"/>
<evidence type="ECO:0000313" key="2">
    <source>
        <dbReference type="EMBL" id="EGB11279.1"/>
    </source>
</evidence>
<evidence type="ECO:0000256" key="1">
    <source>
        <dbReference type="SAM" id="SignalP"/>
    </source>
</evidence>
<accession>F0Y0V3</accession>
<feature type="non-terminal residue" evidence="2">
    <location>
        <position position="162"/>
    </location>
</feature>
<reference evidence="2 3" key="1">
    <citation type="journal article" date="2011" name="Proc. Natl. Acad. Sci. U.S.A.">
        <title>Niche of harmful alga Aureococcus anophagefferens revealed through ecogenomics.</title>
        <authorList>
            <person name="Gobler C.J."/>
            <person name="Berry D.L."/>
            <person name="Dyhrman S.T."/>
            <person name="Wilhelm S.W."/>
            <person name="Salamov A."/>
            <person name="Lobanov A.V."/>
            <person name="Zhang Y."/>
            <person name="Collier J.L."/>
            <person name="Wurch L.L."/>
            <person name="Kustka A.B."/>
            <person name="Dill B.D."/>
            <person name="Shah M."/>
            <person name="VerBerkmoes N.C."/>
            <person name="Kuo A."/>
            <person name="Terry A."/>
            <person name="Pangilinan J."/>
            <person name="Lindquist E.A."/>
            <person name="Lucas S."/>
            <person name="Paulsen I.T."/>
            <person name="Hattenrath-Lehmann T.K."/>
            <person name="Talmage S.C."/>
            <person name="Walker E.A."/>
            <person name="Koch F."/>
            <person name="Burson A.M."/>
            <person name="Marcoval M.A."/>
            <person name="Tang Y.Z."/>
            <person name="Lecleir G.R."/>
            <person name="Coyne K.J."/>
            <person name="Berg G.M."/>
            <person name="Bertrand E.M."/>
            <person name="Saito M.A."/>
            <person name="Gladyshev V.N."/>
            <person name="Grigoriev I.V."/>
        </authorList>
    </citation>
    <scope>NUCLEOTIDE SEQUENCE [LARGE SCALE GENOMIC DNA]</scope>
    <source>
        <strain evidence="3">CCMP 1984</strain>
    </source>
</reference>
<organism evidence="3">
    <name type="scientific">Aureococcus anophagefferens</name>
    <name type="common">Harmful bloom alga</name>
    <dbReference type="NCBI Taxonomy" id="44056"/>
    <lineage>
        <taxon>Eukaryota</taxon>
        <taxon>Sar</taxon>
        <taxon>Stramenopiles</taxon>
        <taxon>Ochrophyta</taxon>
        <taxon>Pelagophyceae</taxon>
        <taxon>Pelagomonadales</taxon>
        <taxon>Pelagomonadaceae</taxon>
        <taxon>Aureococcus</taxon>
    </lineage>
</organism>